<dbReference type="PANTHER" id="PTHR42948">
    <property type="entry name" value="TRANSPORTER"/>
    <property type="match status" value="1"/>
</dbReference>
<feature type="transmembrane region" description="Helical" evidence="7">
    <location>
        <begin position="347"/>
        <end position="370"/>
    </location>
</feature>
<feature type="transmembrane region" description="Helical" evidence="7">
    <location>
        <begin position="226"/>
        <end position="244"/>
    </location>
</feature>
<feature type="transmembrane region" description="Helical" evidence="7">
    <location>
        <begin position="256"/>
        <end position="281"/>
    </location>
</feature>
<dbReference type="SUPFAM" id="SSF161070">
    <property type="entry name" value="SNF-like"/>
    <property type="match status" value="1"/>
</dbReference>
<dbReference type="EMBL" id="DYZA01000134">
    <property type="protein sequence ID" value="HJD97324.1"/>
    <property type="molecule type" value="Genomic_DNA"/>
</dbReference>
<reference evidence="8" key="1">
    <citation type="journal article" date="2021" name="PeerJ">
        <title>Extensive microbial diversity within the chicken gut microbiome revealed by metagenomics and culture.</title>
        <authorList>
            <person name="Gilroy R."/>
            <person name="Ravi A."/>
            <person name="Getino M."/>
            <person name="Pursley I."/>
            <person name="Horton D.L."/>
            <person name="Alikhan N.F."/>
            <person name="Baker D."/>
            <person name="Gharbi K."/>
            <person name="Hall N."/>
            <person name="Watson M."/>
            <person name="Adriaenssens E.M."/>
            <person name="Foster-Nyarko E."/>
            <person name="Jarju S."/>
            <person name="Secka A."/>
            <person name="Antonio M."/>
            <person name="Oren A."/>
            <person name="Chaudhuri R.R."/>
            <person name="La Ragione R."/>
            <person name="Hildebrand F."/>
            <person name="Pallen M.J."/>
        </authorList>
    </citation>
    <scope>NUCLEOTIDE SEQUENCE</scope>
    <source>
        <strain evidence="8">ChiGjej2B2-19336</strain>
    </source>
</reference>
<evidence type="ECO:0000256" key="5">
    <source>
        <dbReference type="ARBA" id="ARBA00023136"/>
    </source>
</evidence>
<feature type="transmembrane region" description="Helical" evidence="7">
    <location>
        <begin position="390"/>
        <end position="409"/>
    </location>
</feature>
<comment type="caution">
    <text evidence="8">The sequence shown here is derived from an EMBL/GenBank/DDBJ whole genome shotgun (WGS) entry which is preliminary data.</text>
</comment>
<dbReference type="RefSeq" id="WP_304122333.1">
    <property type="nucleotide sequence ID" value="NZ_DYZA01000134.1"/>
</dbReference>
<protein>
    <recommendedName>
        <fullName evidence="6">Transporter</fullName>
    </recommendedName>
</protein>
<gene>
    <name evidence="8" type="ORF">K8W16_06740</name>
</gene>
<evidence type="ECO:0000256" key="4">
    <source>
        <dbReference type="ARBA" id="ARBA00022989"/>
    </source>
</evidence>
<keyword evidence="2 6" id="KW-0813">Transport</keyword>
<proteinExistence type="inferred from homology"/>
<evidence type="ECO:0000256" key="3">
    <source>
        <dbReference type="ARBA" id="ARBA00022692"/>
    </source>
</evidence>
<feature type="transmembrane region" description="Helical" evidence="7">
    <location>
        <begin position="7"/>
        <end position="28"/>
    </location>
</feature>
<dbReference type="GO" id="GO:0015293">
    <property type="term" value="F:symporter activity"/>
    <property type="evidence" value="ECO:0007669"/>
    <property type="project" value="UniProtKB-KW"/>
</dbReference>
<keyword evidence="6" id="KW-0769">Symport</keyword>
<dbReference type="CDD" id="cd10336">
    <property type="entry name" value="SLC6sbd_Tyt1-Like"/>
    <property type="match status" value="1"/>
</dbReference>
<dbReference type="Pfam" id="PF00209">
    <property type="entry name" value="SNF"/>
    <property type="match status" value="2"/>
</dbReference>
<organism evidence="8 9">
    <name type="scientific">Mailhella massiliensis</name>
    <dbReference type="NCBI Taxonomy" id="1903261"/>
    <lineage>
        <taxon>Bacteria</taxon>
        <taxon>Pseudomonadati</taxon>
        <taxon>Thermodesulfobacteriota</taxon>
        <taxon>Desulfovibrionia</taxon>
        <taxon>Desulfovibrionales</taxon>
        <taxon>Desulfovibrionaceae</taxon>
        <taxon>Mailhella</taxon>
    </lineage>
</organism>
<reference evidence="8" key="2">
    <citation type="submission" date="2021-09" db="EMBL/GenBank/DDBJ databases">
        <authorList>
            <person name="Gilroy R."/>
        </authorList>
    </citation>
    <scope>NUCLEOTIDE SEQUENCE</scope>
    <source>
        <strain evidence="8">ChiGjej2B2-19336</strain>
    </source>
</reference>
<feature type="transmembrane region" description="Helical" evidence="7">
    <location>
        <begin position="40"/>
        <end position="62"/>
    </location>
</feature>
<feature type="transmembrane region" description="Helical" evidence="7">
    <location>
        <begin position="430"/>
        <end position="451"/>
    </location>
</feature>
<dbReference type="InterPro" id="IPR000175">
    <property type="entry name" value="Na/ntran_symport"/>
</dbReference>
<dbReference type="NCBIfam" id="NF037979">
    <property type="entry name" value="Na_transp"/>
    <property type="match status" value="1"/>
</dbReference>
<dbReference type="InterPro" id="IPR047218">
    <property type="entry name" value="YocR/YhdH-like"/>
</dbReference>
<keyword evidence="5 7" id="KW-0472">Membrane</keyword>
<evidence type="ECO:0000256" key="7">
    <source>
        <dbReference type="SAM" id="Phobius"/>
    </source>
</evidence>
<feature type="transmembrane region" description="Helical" evidence="7">
    <location>
        <begin position="139"/>
        <end position="158"/>
    </location>
</feature>
<evidence type="ECO:0000256" key="6">
    <source>
        <dbReference type="RuleBase" id="RU003732"/>
    </source>
</evidence>
<keyword evidence="3 6" id="KW-0812">Transmembrane</keyword>
<feature type="transmembrane region" description="Helical" evidence="7">
    <location>
        <begin position="170"/>
        <end position="189"/>
    </location>
</feature>
<evidence type="ECO:0000313" key="9">
    <source>
        <dbReference type="Proteomes" id="UP000698963"/>
    </source>
</evidence>
<evidence type="ECO:0000256" key="2">
    <source>
        <dbReference type="ARBA" id="ARBA00022448"/>
    </source>
</evidence>
<feature type="transmembrane region" description="Helical" evidence="7">
    <location>
        <begin position="98"/>
        <end position="119"/>
    </location>
</feature>
<dbReference type="PRINTS" id="PR00176">
    <property type="entry name" value="NANEUSMPORT"/>
</dbReference>
<dbReference type="InterPro" id="IPR037272">
    <property type="entry name" value="SNS_sf"/>
</dbReference>
<dbReference type="GO" id="GO:0016020">
    <property type="term" value="C:membrane"/>
    <property type="evidence" value="ECO:0007669"/>
    <property type="project" value="UniProtKB-SubCell"/>
</dbReference>
<comment type="similarity">
    <text evidence="6">Belongs to the sodium:neurotransmitter symporter (SNF) (TC 2.A.22) family.</text>
</comment>
<dbReference type="PROSITE" id="PS00610">
    <property type="entry name" value="NA_NEUROTRAN_SYMP_1"/>
    <property type="match status" value="1"/>
</dbReference>
<dbReference type="AlphaFoldDB" id="A0A921DR69"/>
<comment type="subcellular location">
    <subcellularLocation>
        <location evidence="1">Membrane</location>
        <topology evidence="1">Multi-pass membrane protein</topology>
    </subcellularLocation>
</comment>
<sequence>MIQREQLASRLGFVLLSAGCAIGLGNVWRFPYITGKYGGAVFLVVYLLFLLFVGLPVLIMEFSVGRASRRNMAHALEKLEPKGTWWHKFGIMSPIGNYILMMFYIPIAGWMLCYCWFMINGTLDVPTEQVPAVFGNMLGSPWTMLFWTVVVSASCFAICGQGLQKGVERVVKIMMLGLLFIMVGLAFHSCFLEGGSKGMEFYLKPDFGRAVESGFMALVNDAMNQAFFTLSVGMGSMCIFGSYLKKDRSLTQESVIIVALDTFVALTAGLIIFPACFAFNVTPDAGPGLIFVTLPNIFNNMAMGRFWGFLFFVFMSSAALTTVIAVLENIIAFFMDGYGWSRKKSTIINFVVLTLLTLPCILGFNVWSGFEPFGKGSCVLDLEDFIISNNILPLGSFLFMLFCCHRYGWGWDNFVAEADEGRGMKFPKFLRFYLTWVLPVIFLFIFAQGYIQKFF</sequence>
<dbReference type="Proteomes" id="UP000698963">
    <property type="component" value="Unassembled WGS sequence"/>
</dbReference>
<feature type="transmembrane region" description="Helical" evidence="7">
    <location>
        <begin position="306"/>
        <end position="335"/>
    </location>
</feature>
<evidence type="ECO:0000313" key="8">
    <source>
        <dbReference type="EMBL" id="HJD97324.1"/>
    </source>
</evidence>
<accession>A0A921DR69</accession>
<dbReference type="PROSITE" id="PS50267">
    <property type="entry name" value="NA_NEUROTRAN_SYMP_3"/>
    <property type="match status" value="1"/>
</dbReference>
<dbReference type="PANTHER" id="PTHR42948:SF1">
    <property type="entry name" value="TRANSPORTER"/>
    <property type="match status" value="1"/>
</dbReference>
<name>A0A921DR69_9BACT</name>
<evidence type="ECO:0000256" key="1">
    <source>
        <dbReference type="ARBA" id="ARBA00004141"/>
    </source>
</evidence>
<keyword evidence="4 7" id="KW-1133">Transmembrane helix</keyword>